<dbReference type="InterPro" id="IPR056823">
    <property type="entry name" value="TEN-like_YD-shell"/>
</dbReference>
<reference evidence="4 5" key="1">
    <citation type="submission" date="2019-04" db="EMBL/GenBank/DDBJ databases">
        <title>Streptomyces oryziradicis sp. nov., a novel actinomycete isolated from rhizosphere soil of rice (Oryza sativa L.).</title>
        <authorList>
            <person name="Li C."/>
        </authorList>
    </citation>
    <scope>NUCLEOTIDE SEQUENCE [LARGE SCALE GENOMIC DNA]</scope>
    <source>
        <strain evidence="4 5">NEAU-C40</strain>
    </source>
</reference>
<dbReference type="InterPro" id="IPR050708">
    <property type="entry name" value="T6SS_VgrG/RHS"/>
</dbReference>
<evidence type="ECO:0000256" key="1">
    <source>
        <dbReference type="ARBA" id="ARBA00022737"/>
    </source>
</evidence>
<evidence type="ECO:0000259" key="3">
    <source>
        <dbReference type="Pfam" id="PF25023"/>
    </source>
</evidence>
<feature type="compositionally biased region" description="Polar residues" evidence="2">
    <location>
        <begin position="625"/>
        <end position="639"/>
    </location>
</feature>
<dbReference type="SUPFAM" id="SSF51294">
    <property type="entry name" value="Hedgehog/intein (Hint) domain"/>
    <property type="match status" value="1"/>
</dbReference>
<organism evidence="4 5">
    <name type="scientific">Actinacidiphila oryziradicis</name>
    <dbReference type="NCBI Taxonomy" id="2571141"/>
    <lineage>
        <taxon>Bacteria</taxon>
        <taxon>Bacillati</taxon>
        <taxon>Actinomycetota</taxon>
        <taxon>Actinomycetes</taxon>
        <taxon>Kitasatosporales</taxon>
        <taxon>Streptomycetaceae</taxon>
        <taxon>Actinacidiphila</taxon>
    </lineage>
</organism>
<dbReference type="OrthoDB" id="291011at2"/>
<proteinExistence type="predicted"/>
<feature type="compositionally biased region" description="Low complexity" evidence="2">
    <location>
        <begin position="714"/>
        <end position="733"/>
    </location>
</feature>
<dbReference type="Gene3D" id="2.180.10.10">
    <property type="entry name" value="RHS repeat-associated core"/>
    <property type="match status" value="1"/>
</dbReference>
<dbReference type="InterPro" id="IPR031325">
    <property type="entry name" value="RHS_repeat"/>
</dbReference>
<dbReference type="EMBL" id="SUMC01000060">
    <property type="protein sequence ID" value="TKA02945.1"/>
    <property type="molecule type" value="Genomic_DNA"/>
</dbReference>
<dbReference type="PANTHER" id="PTHR32305">
    <property type="match status" value="1"/>
</dbReference>
<feature type="region of interest" description="Disordered" evidence="2">
    <location>
        <begin position="686"/>
        <end position="770"/>
    </location>
</feature>
<dbReference type="PANTHER" id="PTHR32305:SF17">
    <property type="entry name" value="TRNA NUCLEASE WAPA"/>
    <property type="match status" value="1"/>
</dbReference>
<name>A0A4U0SRD0_9ACTN</name>
<dbReference type="InterPro" id="IPR006530">
    <property type="entry name" value="YD"/>
</dbReference>
<dbReference type="RefSeq" id="WP_136728748.1">
    <property type="nucleotide sequence ID" value="NZ_SUMC01000060.1"/>
</dbReference>
<feature type="region of interest" description="Disordered" evidence="2">
    <location>
        <begin position="625"/>
        <end position="659"/>
    </location>
</feature>
<evidence type="ECO:0000313" key="5">
    <source>
        <dbReference type="Proteomes" id="UP000305778"/>
    </source>
</evidence>
<feature type="compositionally biased region" description="Polar residues" evidence="2">
    <location>
        <begin position="368"/>
        <end position="387"/>
    </location>
</feature>
<evidence type="ECO:0000313" key="4">
    <source>
        <dbReference type="EMBL" id="TKA02945.1"/>
    </source>
</evidence>
<feature type="compositionally biased region" description="Gly residues" evidence="2">
    <location>
        <begin position="753"/>
        <end position="764"/>
    </location>
</feature>
<feature type="region of interest" description="Disordered" evidence="2">
    <location>
        <begin position="354"/>
        <end position="387"/>
    </location>
</feature>
<sequence>MVTNNAYNVAGNPGSALISVSLVSIPDTTVSDHDGLGRADLVTEEHDGTKTWATTTAYTGDKTTVLPPKGGVAAATVVNARGQSTELDQYTAAPTLTGTAAAGFTATSGTTSPTTYSYTPAGQQAQVTGPDQTVWKTEYDLLGRKTTQTDPDAGTSKYGYDDAGNLVSTTDARNIELDYTYDLLGRRLTGTDKSKSGFEFASWLYDTLQIGKPTSSTRYVQGTTGGYTTATTGYNTLGKPNGTKITLPAAEAPLPATWTTTYGYSINDQLLQTQSDPRTTGLASETILYEHDRLGNPTKTTGGGMGVVAGTVYTNYGAPSLITVGDSTNPVTATYHYDDQTLRPTERVIARTQAPGPTVDDTKYSYDASGNPTSTTDQQSETGNTVTDQQCYSYDTLDRLSAAWTANDNCAANPPTSSTLTTTAGSYWQSFSYDAIGDREQSIDHAIGSSGTTVTTGYTNGCTTNCNATGAQPHTLTATTGGTNPTTFVYDTAGNLLTRTPTTGAGQSLTWDDEGHLAEADTTGTSPTATKYLYDADGNQLIRRDPGRTTLFAGDTEIIVNTSVTPNVLLGGVRTYSHGGAGAPVAVYSSLTGGGRKYLFNDPHGTATLAMDTTTQQVARQQYTPYGQPRTSPNTTTWPDPTHSYLGKPQDTATGYTDVGARKYDPTLGRFISADPLLETTSPQQLGGYTYAADNPITSSDPTGLHSECGQNGDSACASSSPPASDCPPFCSADGQPHGPSGTPGANRNSDGSEGGGDLGGDDGNGTHHQDHHIGRSILLGKIVGIVNTLGRVSDIANPACWVDSGSCSYDPNTTNNWAASLGADPNSDDYKLSSENGSEATWIAIGGARDLVADGEMPGGYKCSFAPQTPVLMANGKSKAIGKIKVGDEIESADAATGIEKGGRVVQHVWINRDINLLDLTVRGADGKPATLHTTSNHPFWDNTTHS</sequence>
<dbReference type="Gene3D" id="2.170.16.10">
    <property type="entry name" value="Hedgehog/Intein (Hint) domain"/>
    <property type="match status" value="1"/>
</dbReference>
<dbReference type="Pfam" id="PF05593">
    <property type="entry name" value="RHS_repeat"/>
    <property type="match status" value="1"/>
</dbReference>
<dbReference type="NCBIfam" id="TIGR03696">
    <property type="entry name" value="Rhs_assc_core"/>
    <property type="match status" value="1"/>
</dbReference>
<comment type="caution">
    <text evidence="4">The sequence shown here is derived from an EMBL/GenBank/DDBJ whole genome shotgun (WGS) entry which is preliminary data.</text>
</comment>
<keyword evidence="5" id="KW-1185">Reference proteome</keyword>
<dbReference type="InterPro" id="IPR036844">
    <property type="entry name" value="Hint_dom_sf"/>
</dbReference>
<keyword evidence="1" id="KW-0677">Repeat</keyword>
<feature type="region of interest" description="Disordered" evidence="2">
    <location>
        <begin position="499"/>
        <end position="526"/>
    </location>
</feature>
<feature type="compositionally biased region" description="Polar residues" evidence="2">
    <location>
        <begin position="499"/>
        <end position="510"/>
    </location>
</feature>
<feature type="domain" description="Teneurin-like YD-shell" evidence="3">
    <location>
        <begin position="487"/>
        <end position="697"/>
    </location>
</feature>
<protein>
    <recommendedName>
        <fullName evidence="3">Teneurin-like YD-shell domain-containing protein</fullName>
    </recommendedName>
</protein>
<dbReference type="Pfam" id="PF25023">
    <property type="entry name" value="TEN_YD-shell"/>
    <property type="match status" value="1"/>
</dbReference>
<accession>A0A4U0SRD0</accession>
<dbReference type="AlphaFoldDB" id="A0A4U0SRD0"/>
<gene>
    <name evidence="4" type="ORF">FCI23_38085</name>
</gene>
<dbReference type="Proteomes" id="UP000305778">
    <property type="component" value="Unassembled WGS sequence"/>
</dbReference>
<evidence type="ECO:0000256" key="2">
    <source>
        <dbReference type="SAM" id="MobiDB-lite"/>
    </source>
</evidence>
<dbReference type="NCBIfam" id="TIGR01643">
    <property type="entry name" value="YD_repeat_2x"/>
    <property type="match status" value="3"/>
</dbReference>
<dbReference type="InterPro" id="IPR022385">
    <property type="entry name" value="Rhs_assc_core"/>
</dbReference>